<accession>A0A9W5QB26</accession>
<evidence type="ECO:0000313" key="10">
    <source>
        <dbReference type="EMBL" id="EOP54133.1"/>
    </source>
</evidence>
<evidence type="ECO:0000256" key="2">
    <source>
        <dbReference type="ARBA" id="ARBA00022475"/>
    </source>
</evidence>
<evidence type="ECO:0000256" key="6">
    <source>
        <dbReference type="PROSITE-ProRule" id="PRU00284"/>
    </source>
</evidence>
<dbReference type="Gene3D" id="1.10.287.950">
    <property type="entry name" value="Methyl-accepting chemotaxis protein"/>
    <property type="match status" value="1"/>
</dbReference>
<evidence type="ECO:0000256" key="7">
    <source>
        <dbReference type="SAM" id="Phobius"/>
    </source>
</evidence>
<gene>
    <name evidence="10" type="ORF">IGU_02597</name>
</gene>
<proteinExistence type="inferred from homology"/>
<dbReference type="GO" id="GO:0006935">
    <property type="term" value="P:chemotaxis"/>
    <property type="evidence" value="ECO:0007669"/>
    <property type="project" value="UniProtKB-ARBA"/>
</dbReference>
<dbReference type="Gene3D" id="6.10.340.10">
    <property type="match status" value="1"/>
</dbReference>
<dbReference type="PROSITE" id="PS50885">
    <property type="entry name" value="HAMP"/>
    <property type="match status" value="1"/>
</dbReference>
<evidence type="ECO:0000259" key="8">
    <source>
        <dbReference type="PROSITE" id="PS50111"/>
    </source>
</evidence>
<dbReference type="PANTHER" id="PTHR32089">
    <property type="entry name" value="METHYL-ACCEPTING CHEMOTAXIS PROTEIN MCPB"/>
    <property type="match status" value="1"/>
</dbReference>
<sequence>MNFVSIRKKLMFMMGTICALFGIALAFILFFAIDQSRKAETLQKEISPLATELKERGDAYQVQLSALRGYLLQHDQVELDKFNEMSKRLEDSKDKLLSNPNLSSSVKSTMELGSTWRKFVEEKVFTLAKEQKWEEALQVASSENGTVYKVIGDFTKYSNEQAKLREQSIEQIDQSSLGIEYAVFLSLVICIVVAIILAWWFSGKLVKPIQQIDTKLKELASQEGDLTARLQVNSNDEIGAIATSFNKMLENLQHIINRVQKTSVEVQTASENMLEKTNTSREATLRVQSSMSNLNASIQSQTSSMEESSTAMDDMAVSVQRIAESASSVAELAVATSEHASDGSTVIQKSVSQMTTIHEAVNATSEVVERLITHTKYIDTAVQSISNIAEQTNLLALNASIEAARAGEQGKGFAVVADEVRKLAEQSKTAATDINQLLHQIQNDTETASSMMSQGRSEAFEGINVIREAGTSFTTIVEQVNKVSTQMQDISATAEEMAASAEEMNASLNNIASISTEVSSETAATAQSAEQKVIVMNEMTVTARKMKQTVEELDQLVSHFKTE</sequence>
<dbReference type="CDD" id="cd11386">
    <property type="entry name" value="MCP_signal"/>
    <property type="match status" value="1"/>
</dbReference>
<dbReference type="InterPro" id="IPR003660">
    <property type="entry name" value="HAMP_dom"/>
</dbReference>
<dbReference type="InterPro" id="IPR004089">
    <property type="entry name" value="MCPsignal_dom"/>
</dbReference>
<feature type="domain" description="Methyl-accepting transducer" evidence="8">
    <location>
        <begin position="276"/>
        <end position="512"/>
    </location>
</feature>
<dbReference type="GO" id="GO:0007165">
    <property type="term" value="P:signal transduction"/>
    <property type="evidence" value="ECO:0007669"/>
    <property type="project" value="UniProtKB-KW"/>
</dbReference>
<dbReference type="FunFam" id="1.10.287.950:FF:000001">
    <property type="entry name" value="Methyl-accepting chemotaxis sensory transducer"/>
    <property type="match status" value="1"/>
</dbReference>
<feature type="transmembrane region" description="Helical" evidence="7">
    <location>
        <begin position="12"/>
        <end position="33"/>
    </location>
</feature>
<dbReference type="EMBL" id="AHEJ01000116">
    <property type="protein sequence ID" value="EOP54133.1"/>
    <property type="molecule type" value="Genomic_DNA"/>
</dbReference>
<comment type="subcellular location">
    <subcellularLocation>
        <location evidence="1">Cell membrane</location>
    </subcellularLocation>
</comment>
<dbReference type="SMART" id="SM00304">
    <property type="entry name" value="HAMP"/>
    <property type="match status" value="1"/>
</dbReference>
<feature type="domain" description="HAMP" evidence="9">
    <location>
        <begin position="203"/>
        <end position="257"/>
    </location>
</feature>
<keyword evidence="7" id="KW-1133">Transmembrane helix</keyword>
<dbReference type="PROSITE" id="PS50111">
    <property type="entry name" value="CHEMOTAXIS_TRANSDUC_2"/>
    <property type="match status" value="1"/>
</dbReference>
<organism evidence="10 11">
    <name type="scientific">Bacillus cereus ISP2954</name>
    <dbReference type="NCBI Taxonomy" id="1053215"/>
    <lineage>
        <taxon>Bacteria</taxon>
        <taxon>Bacillati</taxon>
        <taxon>Bacillota</taxon>
        <taxon>Bacilli</taxon>
        <taxon>Bacillales</taxon>
        <taxon>Bacillaceae</taxon>
        <taxon>Bacillus</taxon>
        <taxon>Bacillus cereus group</taxon>
    </lineage>
</organism>
<protein>
    <submittedName>
        <fullName evidence="10">Methyl-accepting chemotaxis protein</fullName>
    </submittedName>
</protein>
<keyword evidence="4 6" id="KW-0807">Transducer</keyword>
<dbReference type="Pfam" id="PF00672">
    <property type="entry name" value="HAMP"/>
    <property type="match status" value="1"/>
</dbReference>
<keyword evidence="7" id="KW-0812">Transmembrane</keyword>
<dbReference type="PANTHER" id="PTHR32089:SF112">
    <property type="entry name" value="LYSOZYME-LIKE PROTEIN-RELATED"/>
    <property type="match status" value="1"/>
</dbReference>
<dbReference type="GO" id="GO:0005886">
    <property type="term" value="C:plasma membrane"/>
    <property type="evidence" value="ECO:0007669"/>
    <property type="project" value="UniProtKB-SubCell"/>
</dbReference>
<keyword evidence="3 7" id="KW-0472">Membrane</keyword>
<evidence type="ECO:0000313" key="11">
    <source>
        <dbReference type="Proteomes" id="UP000013989"/>
    </source>
</evidence>
<evidence type="ECO:0000256" key="4">
    <source>
        <dbReference type="ARBA" id="ARBA00023224"/>
    </source>
</evidence>
<evidence type="ECO:0000256" key="3">
    <source>
        <dbReference type="ARBA" id="ARBA00023136"/>
    </source>
</evidence>
<dbReference type="CDD" id="cd06225">
    <property type="entry name" value="HAMP"/>
    <property type="match status" value="1"/>
</dbReference>
<dbReference type="Pfam" id="PF00015">
    <property type="entry name" value="MCPsignal"/>
    <property type="match status" value="1"/>
</dbReference>
<dbReference type="RefSeq" id="WP_001012196.1">
    <property type="nucleotide sequence ID" value="NZ_KB976769.1"/>
</dbReference>
<name>A0A9W5QB26_BACCE</name>
<dbReference type="SMART" id="SM00283">
    <property type="entry name" value="MA"/>
    <property type="match status" value="1"/>
</dbReference>
<reference evidence="10 11" key="1">
    <citation type="submission" date="2012-12" db="EMBL/GenBank/DDBJ databases">
        <title>The Genome Sequence of Bacillus cereus ISP2954.</title>
        <authorList>
            <consortium name="The Broad Institute Genome Sequencing Platform"/>
            <consortium name="The Broad Institute Genome Sequencing Center for Infectious Disease"/>
            <person name="Feldgarden M."/>
            <person name="Van der Auwera G.A."/>
            <person name="Mahillon J."/>
            <person name="Duprez V."/>
            <person name="Timmery S."/>
            <person name="Mattelet C."/>
            <person name="Dierick K."/>
            <person name="Sun M."/>
            <person name="Yu Z."/>
            <person name="Zhu L."/>
            <person name="Hu X."/>
            <person name="Shank E.B."/>
            <person name="Swiecicka I."/>
            <person name="Hansen B.M."/>
            <person name="Andrup L."/>
            <person name="Walker B."/>
            <person name="Young S.K."/>
            <person name="Zeng Q."/>
            <person name="Gargeya S."/>
            <person name="Fitzgerald M."/>
            <person name="Haas B."/>
            <person name="Abouelleil A."/>
            <person name="Alvarado L."/>
            <person name="Arachchi H.M."/>
            <person name="Berlin A.M."/>
            <person name="Chapman S.B."/>
            <person name="Dewar J."/>
            <person name="Goldberg J."/>
            <person name="Griggs A."/>
            <person name="Gujja S."/>
            <person name="Hansen M."/>
            <person name="Howarth C."/>
            <person name="Imamovic A."/>
            <person name="Larimer J."/>
            <person name="McCowan C."/>
            <person name="Murphy C."/>
            <person name="Neiman D."/>
            <person name="Pearson M."/>
            <person name="Priest M."/>
            <person name="Roberts A."/>
            <person name="Saif S."/>
            <person name="Shea T."/>
            <person name="Sisk P."/>
            <person name="Sykes S."/>
            <person name="Wortman J."/>
            <person name="Nusbaum C."/>
            <person name="Birren B."/>
        </authorList>
    </citation>
    <scope>NUCLEOTIDE SEQUENCE [LARGE SCALE GENOMIC DNA]</scope>
    <source>
        <strain evidence="10 11">ISP2954</strain>
    </source>
</reference>
<comment type="similarity">
    <text evidence="5">Belongs to the methyl-accepting chemotaxis (MCP) protein family.</text>
</comment>
<feature type="transmembrane region" description="Helical" evidence="7">
    <location>
        <begin position="181"/>
        <end position="201"/>
    </location>
</feature>
<dbReference type="Proteomes" id="UP000013989">
    <property type="component" value="Unassembled WGS sequence"/>
</dbReference>
<evidence type="ECO:0000256" key="1">
    <source>
        <dbReference type="ARBA" id="ARBA00004236"/>
    </source>
</evidence>
<dbReference type="SUPFAM" id="SSF58104">
    <property type="entry name" value="Methyl-accepting chemotaxis protein (MCP) signaling domain"/>
    <property type="match status" value="1"/>
</dbReference>
<evidence type="ECO:0000256" key="5">
    <source>
        <dbReference type="ARBA" id="ARBA00029447"/>
    </source>
</evidence>
<dbReference type="AlphaFoldDB" id="A0A9W5QB26"/>
<keyword evidence="2" id="KW-1003">Cell membrane</keyword>
<evidence type="ECO:0000259" key="9">
    <source>
        <dbReference type="PROSITE" id="PS50885"/>
    </source>
</evidence>
<comment type="caution">
    <text evidence="10">The sequence shown here is derived from an EMBL/GenBank/DDBJ whole genome shotgun (WGS) entry which is preliminary data.</text>
</comment>